<name>A0A2H1MYI8_LATSS</name>
<dbReference type="GO" id="GO:0030153">
    <property type="term" value="P:bacteriocin immunity"/>
    <property type="evidence" value="ECO:0007669"/>
    <property type="project" value="UniProtKB-KW"/>
</dbReference>
<reference evidence="2" key="1">
    <citation type="submission" date="2017-09" db="EMBL/GenBank/DDBJ databases">
        <authorList>
            <person name="Ehlers B."/>
            <person name="Leendertz F.H."/>
        </authorList>
    </citation>
    <scope>NUCLEOTIDE SEQUENCE</scope>
    <source>
        <strain evidence="2">23K</strain>
    </source>
</reference>
<protein>
    <submittedName>
        <fullName evidence="2">Bacteriocin immunity protein</fullName>
    </submittedName>
</protein>
<evidence type="ECO:0000313" key="2">
    <source>
        <dbReference type="EMBL" id="SOE45420.1"/>
    </source>
</evidence>
<dbReference type="EMBL" id="LT907984">
    <property type="protein sequence ID" value="SOE45420.1"/>
    <property type="molecule type" value="Genomic_DNA"/>
</dbReference>
<dbReference type="SUPFAM" id="SSF109797">
    <property type="entry name" value="Bacteriocin immunity protein-like"/>
    <property type="match status" value="1"/>
</dbReference>
<geneLocation type="plasmid" evidence="2">
    <name>pJ23A1</name>
</geneLocation>
<sequence>MQKNSELLLNKMSKAYMDPEVEEIPELQKYLLICASKLNNDESYSKVVVELSSKISAYYLRHHNVPKSVLEVYNFIKSEVPAGKIDAAEMRKHVMGLAILSFPINFGPF</sequence>
<dbReference type="RefSeq" id="WP_025016527.1">
    <property type="nucleotide sequence ID" value="NZ_LT907984.1"/>
</dbReference>
<gene>
    <name evidence="2" type="ORF">LSAJ23K_A100440</name>
</gene>
<dbReference type="Pfam" id="PF08951">
    <property type="entry name" value="EntA_Immun"/>
    <property type="match status" value="1"/>
</dbReference>
<dbReference type="Gene3D" id="1.20.1440.50">
    <property type="entry name" value="Ta0600-like"/>
    <property type="match status" value="1"/>
</dbReference>
<dbReference type="AlphaFoldDB" id="A0A2H1MYI8"/>
<proteinExistence type="predicted"/>
<organism evidence="2">
    <name type="scientific">Latilactobacillus sakei subsp. sakei (strain 23K)</name>
    <name type="common">Lactobacillus sakei subsp. sakei</name>
    <dbReference type="NCBI Taxonomy" id="314315"/>
    <lineage>
        <taxon>Bacteria</taxon>
        <taxon>Bacillati</taxon>
        <taxon>Bacillota</taxon>
        <taxon>Bacilli</taxon>
        <taxon>Lactobacillales</taxon>
        <taxon>Lactobacillaceae</taxon>
        <taxon>Latilactobacillus</taxon>
    </lineage>
</organism>
<dbReference type="InterPro" id="IPR023130">
    <property type="entry name" value="Ta0600-like_sf"/>
</dbReference>
<accession>A0A2H1MYI8</accession>
<keyword evidence="2" id="KW-0614">Plasmid</keyword>
<evidence type="ECO:0000256" key="1">
    <source>
        <dbReference type="ARBA" id="ARBA00023025"/>
    </source>
</evidence>
<dbReference type="InterPro" id="IPR015046">
    <property type="entry name" value="LciA_Immunity-like"/>
</dbReference>
<keyword evidence="1" id="KW-0079">Bacteriocin immunity</keyword>